<dbReference type="InterPro" id="IPR027417">
    <property type="entry name" value="P-loop_NTPase"/>
</dbReference>
<dbReference type="GO" id="GO:0043565">
    <property type="term" value="F:sequence-specific DNA binding"/>
    <property type="evidence" value="ECO:0007669"/>
    <property type="project" value="InterPro"/>
</dbReference>
<dbReference type="GO" id="GO:0005524">
    <property type="term" value="F:ATP binding"/>
    <property type="evidence" value="ECO:0007669"/>
    <property type="project" value="UniProtKB-KW"/>
</dbReference>
<dbReference type="Pfam" id="PF25601">
    <property type="entry name" value="AAA_lid_14"/>
    <property type="match status" value="1"/>
</dbReference>
<comment type="caution">
    <text evidence="10">The sequence shown here is derived from an EMBL/GenBank/DDBJ whole genome shotgun (WGS) entry which is preliminary data.</text>
</comment>
<keyword evidence="4" id="KW-0238">DNA-binding</keyword>
<evidence type="ECO:0000313" key="11">
    <source>
        <dbReference type="Proteomes" id="UP001195483"/>
    </source>
</evidence>
<dbReference type="CDD" id="cd00009">
    <property type="entry name" value="AAA"/>
    <property type="match status" value="1"/>
</dbReference>
<comment type="caution">
    <text evidence="6">Lacks conserved residue(s) required for the propagation of feature annotation.</text>
</comment>
<dbReference type="PROSITE" id="PS00675">
    <property type="entry name" value="SIGMA54_INTERACT_1"/>
    <property type="match status" value="1"/>
</dbReference>
<keyword evidence="1" id="KW-0547">Nucleotide-binding</keyword>
<dbReference type="SUPFAM" id="SSF52172">
    <property type="entry name" value="CheY-like"/>
    <property type="match status" value="1"/>
</dbReference>
<accession>A0AAE0WAZ2</accession>
<keyword evidence="3" id="KW-0805">Transcription regulation</keyword>
<dbReference type="InterPro" id="IPR003593">
    <property type="entry name" value="AAA+_ATPase"/>
</dbReference>
<evidence type="ECO:0000256" key="3">
    <source>
        <dbReference type="ARBA" id="ARBA00023015"/>
    </source>
</evidence>
<reference evidence="10" key="1">
    <citation type="journal article" date="2021" name="Genome Biol. Evol.">
        <title>A High-Quality Reference Genome for a Parasitic Bivalve with Doubly Uniparental Inheritance (Bivalvia: Unionida).</title>
        <authorList>
            <person name="Smith C.H."/>
        </authorList>
    </citation>
    <scope>NUCLEOTIDE SEQUENCE</scope>
    <source>
        <strain evidence="10">CHS0354</strain>
    </source>
</reference>
<keyword evidence="2" id="KW-0067">ATP-binding</keyword>
<dbReference type="Gene3D" id="1.10.8.60">
    <property type="match status" value="1"/>
</dbReference>
<dbReference type="InterPro" id="IPR001789">
    <property type="entry name" value="Sig_transdc_resp-reg_receiver"/>
</dbReference>
<dbReference type="PROSITE" id="PS00688">
    <property type="entry name" value="SIGMA54_INTERACT_3"/>
    <property type="match status" value="1"/>
</dbReference>
<proteinExistence type="predicted"/>
<dbReference type="PROSITE" id="PS50045">
    <property type="entry name" value="SIGMA54_INTERACT_4"/>
    <property type="match status" value="1"/>
</dbReference>
<reference evidence="10" key="2">
    <citation type="journal article" date="2021" name="Genome Biol. Evol.">
        <title>Developing a high-quality reference genome for a parasitic bivalve with doubly uniparental inheritance (Bivalvia: Unionida).</title>
        <authorList>
            <person name="Smith C.H."/>
        </authorList>
    </citation>
    <scope>NUCLEOTIDE SEQUENCE</scope>
    <source>
        <strain evidence="10">CHS0354</strain>
        <tissue evidence="10">Mantle</tissue>
    </source>
</reference>
<dbReference type="InterPro" id="IPR002078">
    <property type="entry name" value="Sigma_54_int"/>
</dbReference>
<dbReference type="InterPro" id="IPR025943">
    <property type="entry name" value="Sigma_54_int_dom_ATP-bd_2"/>
</dbReference>
<dbReference type="Gene3D" id="1.10.10.60">
    <property type="entry name" value="Homeodomain-like"/>
    <property type="match status" value="1"/>
</dbReference>
<evidence type="ECO:0000256" key="5">
    <source>
        <dbReference type="ARBA" id="ARBA00023163"/>
    </source>
</evidence>
<dbReference type="PROSITE" id="PS50110">
    <property type="entry name" value="RESPONSE_REGULATORY"/>
    <property type="match status" value="1"/>
</dbReference>
<evidence type="ECO:0000256" key="2">
    <source>
        <dbReference type="ARBA" id="ARBA00022840"/>
    </source>
</evidence>
<dbReference type="PROSITE" id="PS00676">
    <property type="entry name" value="SIGMA54_INTERACT_2"/>
    <property type="match status" value="1"/>
</dbReference>
<feature type="region of interest" description="Disordered" evidence="7">
    <location>
        <begin position="412"/>
        <end position="443"/>
    </location>
</feature>
<keyword evidence="11" id="KW-1185">Reference proteome</keyword>
<gene>
    <name evidence="10" type="ORF">CHS0354_018389</name>
</gene>
<feature type="domain" description="Response regulatory" evidence="9">
    <location>
        <begin position="34"/>
        <end position="145"/>
    </location>
</feature>
<dbReference type="Pfam" id="PF02954">
    <property type="entry name" value="HTH_8"/>
    <property type="match status" value="1"/>
</dbReference>
<dbReference type="Proteomes" id="UP001195483">
    <property type="component" value="Unassembled WGS sequence"/>
</dbReference>
<keyword evidence="5" id="KW-0804">Transcription</keyword>
<dbReference type="SMART" id="SM00382">
    <property type="entry name" value="AAA"/>
    <property type="match status" value="1"/>
</dbReference>
<reference evidence="10" key="3">
    <citation type="submission" date="2023-05" db="EMBL/GenBank/DDBJ databases">
        <authorList>
            <person name="Smith C.H."/>
        </authorList>
    </citation>
    <scope>NUCLEOTIDE SEQUENCE</scope>
    <source>
        <strain evidence="10">CHS0354</strain>
        <tissue evidence="10">Mantle</tissue>
    </source>
</reference>
<evidence type="ECO:0000256" key="1">
    <source>
        <dbReference type="ARBA" id="ARBA00022741"/>
    </source>
</evidence>
<dbReference type="SUPFAM" id="SSF52540">
    <property type="entry name" value="P-loop containing nucleoside triphosphate hydrolases"/>
    <property type="match status" value="1"/>
</dbReference>
<evidence type="ECO:0000313" key="10">
    <source>
        <dbReference type="EMBL" id="KAK3606795.1"/>
    </source>
</evidence>
<dbReference type="SUPFAM" id="SSF46689">
    <property type="entry name" value="Homeodomain-like"/>
    <property type="match status" value="1"/>
</dbReference>
<evidence type="ECO:0008006" key="12">
    <source>
        <dbReference type="Google" id="ProtNLM"/>
    </source>
</evidence>
<dbReference type="InterPro" id="IPR011006">
    <property type="entry name" value="CheY-like_superfamily"/>
</dbReference>
<dbReference type="PRINTS" id="PR01590">
    <property type="entry name" value="HTHFIS"/>
</dbReference>
<feature type="domain" description="Sigma-54 factor interaction" evidence="8">
    <location>
        <begin position="158"/>
        <end position="385"/>
    </location>
</feature>
<protein>
    <recommendedName>
        <fullName evidence="12">Sigma-54-dependent Fis family transcriptional regulator</fullName>
    </recommendedName>
</protein>
<evidence type="ECO:0000259" key="8">
    <source>
        <dbReference type="PROSITE" id="PS50045"/>
    </source>
</evidence>
<dbReference type="GO" id="GO:0006355">
    <property type="term" value="P:regulation of DNA-templated transcription"/>
    <property type="evidence" value="ECO:0007669"/>
    <property type="project" value="InterPro"/>
</dbReference>
<dbReference type="InterPro" id="IPR002197">
    <property type="entry name" value="HTH_Fis"/>
</dbReference>
<dbReference type="InterPro" id="IPR025662">
    <property type="entry name" value="Sigma_54_int_dom_ATP-bd_1"/>
</dbReference>
<name>A0AAE0WAZ2_9BIVA</name>
<dbReference type="FunFam" id="3.40.50.300:FF:000006">
    <property type="entry name" value="DNA-binding transcriptional regulator NtrC"/>
    <property type="match status" value="1"/>
</dbReference>
<evidence type="ECO:0000259" key="9">
    <source>
        <dbReference type="PROSITE" id="PS50110"/>
    </source>
</evidence>
<organism evidence="10 11">
    <name type="scientific">Potamilus streckersoni</name>
    <dbReference type="NCBI Taxonomy" id="2493646"/>
    <lineage>
        <taxon>Eukaryota</taxon>
        <taxon>Metazoa</taxon>
        <taxon>Spiralia</taxon>
        <taxon>Lophotrochozoa</taxon>
        <taxon>Mollusca</taxon>
        <taxon>Bivalvia</taxon>
        <taxon>Autobranchia</taxon>
        <taxon>Heteroconchia</taxon>
        <taxon>Palaeoheterodonta</taxon>
        <taxon>Unionida</taxon>
        <taxon>Unionoidea</taxon>
        <taxon>Unionidae</taxon>
        <taxon>Ambleminae</taxon>
        <taxon>Lampsilini</taxon>
        <taxon>Potamilus</taxon>
    </lineage>
</organism>
<sequence>MTDSRIPQQDLSLFTGKPAGAGEGAGPPVFAGISILIIHSMTALRHNLKRLFESLGAEVNVSEDIHSITAGGQPAPHLAVCEWQADSAPETVQILRRLNSAMLIYMLSKDADYEITRRAFQLGVTDILNIPFKPEALLSNIFQNLRSTQGLILPDVPSKVMQEALFTLPRIARSDFNVLITGETGTGKELIARAVHDLSGRSEAPFITVNCGAIPETLIESELFGHERGAFTGAVSARRGKFELAEGGTVFLDEIGDMPLKEQVKLLRVLEEHKIERVGGEKSLAVNIRIIAATSVNLEEAVRKGSFREDLFFRLNTLNITMPPLRERAEDIILLARHYLKKTFTEIRTVPPYPMPDDACRDLLMRYTWPGNVRELRNVMTRTAILLNPGRREISVADIPYRFDPEKIRPHHTRSAVTNETPPAGTRETHNPPSAAGEGAFTRTDLTQQNRIYNREYLSENNSGKYNSLPEVRGQRDYVYIAPGETMADIEMKAIRMTLAHTGGNKSEAARLLNISTRTLHRKLNPD</sequence>
<dbReference type="PANTHER" id="PTHR32071">
    <property type="entry name" value="TRANSCRIPTIONAL REGULATORY PROTEIN"/>
    <property type="match status" value="1"/>
</dbReference>
<evidence type="ECO:0000256" key="7">
    <source>
        <dbReference type="SAM" id="MobiDB-lite"/>
    </source>
</evidence>
<dbReference type="Gene3D" id="3.40.50.2300">
    <property type="match status" value="1"/>
</dbReference>
<dbReference type="EMBL" id="JAEAOA010001141">
    <property type="protein sequence ID" value="KAK3606795.1"/>
    <property type="molecule type" value="Genomic_DNA"/>
</dbReference>
<dbReference type="Gene3D" id="3.40.50.300">
    <property type="entry name" value="P-loop containing nucleotide triphosphate hydrolases"/>
    <property type="match status" value="1"/>
</dbReference>
<dbReference type="AlphaFoldDB" id="A0AAE0WAZ2"/>
<evidence type="ECO:0000256" key="6">
    <source>
        <dbReference type="PROSITE-ProRule" id="PRU00169"/>
    </source>
</evidence>
<dbReference type="Pfam" id="PF00158">
    <property type="entry name" value="Sigma54_activat"/>
    <property type="match status" value="1"/>
</dbReference>
<dbReference type="GO" id="GO:0000160">
    <property type="term" value="P:phosphorelay signal transduction system"/>
    <property type="evidence" value="ECO:0007669"/>
    <property type="project" value="InterPro"/>
</dbReference>
<dbReference type="InterPro" id="IPR025944">
    <property type="entry name" value="Sigma_54_int_dom_CS"/>
</dbReference>
<evidence type="ECO:0000256" key="4">
    <source>
        <dbReference type="ARBA" id="ARBA00023125"/>
    </source>
</evidence>
<dbReference type="InterPro" id="IPR009057">
    <property type="entry name" value="Homeodomain-like_sf"/>
</dbReference>
<dbReference type="InterPro" id="IPR058031">
    <property type="entry name" value="AAA_lid_NorR"/>
</dbReference>